<evidence type="ECO:0000256" key="11">
    <source>
        <dbReference type="ARBA" id="ARBA00031671"/>
    </source>
</evidence>
<dbReference type="InterPro" id="IPR014729">
    <property type="entry name" value="Rossmann-like_a/b/a_fold"/>
</dbReference>
<dbReference type="Proteomes" id="UP001153069">
    <property type="component" value="Unassembled WGS sequence"/>
</dbReference>
<dbReference type="SUPFAM" id="SSF52425">
    <property type="entry name" value="Cryptochrome/photolyase, N-terminal domain"/>
    <property type="match status" value="1"/>
</dbReference>
<keyword evidence="16" id="KW-1185">Reference proteome</keyword>
<dbReference type="Gene3D" id="3.40.50.620">
    <property type="entry name" value="HUPs"/>
    <property type="match status" value="1"/>
</dbReference>
<evidence type="ECO:0000256" key="10">
    <source>
        <dbReference type="ARBA" id="ARBA00023239"/>
    </source>
</evidence>
<dbReference type="InterPro" id="IPR036134">
    <property type="entry name" value="Crypto/Photolyase_FAD-like_sf"/>
</dbReference>
<comment type="caution">
    <text evidence="15">The sequence shown here is derived from an EMBL/GenBank/DDBJ whole genome shotgun (WGS) entry which is preliminary data.</text>
</comment>
<evidence type="ECO:0000256" key="4">
    <source>
        <dbReference type="ARBA" id="ARBA00014046"/>
    </source>
</evidence>
<keyword evidence="7" id="KW-0274">FAD</keyword>
<comment type="similarity">
    <text evidence="2">Belongs to the DNA photolyase class-2 family.</text>
</comment>
<evidence type="ECO:0000256" key="2">
    <source>
        <dbReference type="ARBA" id="ARBA00006409"/>
    </source>
</evidence>
<dbReference type="PROSITE" id="PS01084">
    <property type="entry name" value="DNA_PHOTOLYASES_2_2"/>
    <property type="match status" value="1"/>
</dbReference>
<gene>
    <name evidence="15" type="ORF">SEMRO_592_G172190.1</name>
</gene>
<dbReference type="Gene3D" id="1.10.579.10">
    <property type="entry name" value="DNA Cyclobutane Dipyrimidine Photolyase, subunit A, domain 3"/>
    <property type="match status" value="1"/>
</dbReference>
<comment type="catalytic activity">
    <reaction evidence="12">
        <text>cyclobutadipyrimidine (in DNA) = 2 pyrimidine residues (in DNA).</text>
        <dbReference type="EC" id="4.1.99.3"/>
    </reaction>
</comment>
<dbReference type="EC" id="4.1.99.3" evidence="3"/>
<dbReference type="GO" id="GO:0003677">
    <property type="term" value="F:DNA binding"/>
    <property type="evidence" value="ECO:0007669"/>
    <property type="project" value="UniProtKB-KW"/>
</dbReference>
<evidence type="ECO:0000256" key="13">
    <source>
        <dbReference type="SAM" id="MobiDB-lite"/>
    </source>
</evidence>
<evidence type="ECO:0000256" key="9">
    <source>
        <dbReference type="ARBA" id="ARBA00023204"/>
    </source>
</evidence>
<protein>
    <recommendedName>
        <fullName evidence="4">Deoxyribodipyrimidine photo-lyase</fullName>
        <ecNumber evidence="3">4.1.99.3</ecNumber>
    </recommendedName>
    <alternativeName>
        <fullName evidence="11">DNA photolyase</fullName>
    </alternativeName>
</protein>
<feature type="compositionally biased region" description="Basic and acidic residues" evidence="13">
    <location>
        <begin position="515"/>
        <end position="529"/>
    </location>
</feature>
<dbReference type="EMBL" id="CAICTM010000591">
    <property type="protein sequence ID" value="CAB9513453.1"/>
    <property type="molecule type" value="Genomic_DNA"/>
</dbReference>
<evidence type="ECO:0000313" key="16">
    <source>
        <dbReference type="Proteomes" id="UP001153069"/>
    </source>
</evidence>
<dbReference type="PROSITE" id="PS51645">
    <property type="entry name" value="PHR_CRY_ALPHA_BETA"/>
    <property type="match status" value="1"/>
</dbReference>
<dbReference type="FunFam" id="1.10.579.10:FF:000002">
    <property type="entry name" value="Deoxyribodipyrimidine photolyase"/>
    <property type="match status" value="1"/>
</dbReference>
<evidence type="ECO:0000259" key="14">
    <source>
        <dbReference type="PROSITE" id="PS51645"/>
    </source>
</evidence>
<reference evidence="15" key="1">
    <citation type="submission" date="2020-06" db="EMBL/GenBank/DDBJ databases">
        <authorList>
            <consortium name="Plant Systems Biology data submission"/>
        </authorList>
    </citation>
    <scope>NUCLEOTIDE SEQUENCE</scope>
    <source>
        <strain evidence="15">D6</strain>
    </source>
</reference>
<dbReference type="GO" id="GO:0000719">
    <property type="term" value="P:photoreactive repair"/>
    <property type="evidence" value="ECO:0007669"/>
    <property type="project" value="TreeGrafter"/>
</dbReference>
<accession>A0A9N8E2U2</accession>
<dbReference type="OrthoDB" id="496749at2759"/>
<evidence type="ECO:0000256" key="3">
    <source>
        <dbReference type="ARBA" id="ARBA00013149"/>
    </source>
</evidence>
<comment type="cofactor">
    <cofactor evidence="1">
        <name>FAD</name>
        <dbReference type="ChEBI" id="CHEBI:57692"/>
    </cofactor>
</comment>
<feature type="region of interest" description="Disordered" evidence="13">
    <location>
        <begin position="515"/>
        <end position="552"/>
    </location>
</feature>
<keyword evidence="8" id="KW-0238">DNA-binding</keyword>
<dbReference type="InterPro" id="IPR052219">
    <property type="entry name" value="Photolyase_Class-2"/>
</dbReference>
<dbReference type="GO" id="GO:0003904">
    <property type="term" value="F:deoxyribodipyrimidine photo-lyase activity"/>
    <property type="evidence" value="ECO:0007669"/>
    <property type="project" value="UniProtKB-EC"/>
</dbReference>
<evidence type="ECO:0000256" key="5">
    <source>
        <dbReference type="ARBA" id="ARBA00022630"/>
    </source>
</evidence>
<dbReference type="InterPro" id="IPR032673">
    <property type="entry name" value="DNA_photolyase_2_CS"/>
</dbReference>
<dbReference type="Pfam" id="PF00875">
    <property type="entry name" value="DNA_photolyase"/>
    <property type="match status" value="1"/>
</dbReference>
<keyword evidence="6" id="KW-0227">DNA damage</keyword>
<evidence type="ECO:0000256" key="12">
    <source>
        <dbReference type="ARBA" id="ARBA00033999"/>
    </source>
</evidence>
<proteinExistence type="inferred from homology"/>
<dbReference type="SUPFAM" id="SSF48173">
    <property type="entry name" value="Cryptochrome/photolyase FAD-binding domain"/>
    <property type="match status" value="1"/>
</dbReference>
<organism evidence="15 16">
    <name type="scientific">Seminavis robusta</name>
    <dbReference type="NCBI Taxonomy" id="568900"/>
    <lineage>
        <taxon>Eukaryota</taxon>
        <taxon>Sar</taxon>
        <taxon>Stramenopiles</taxon>
        <taxon>Ochrophyta</taxon>
        <taxon>Bacillariophyta</taxon>
        <taxon>Bacillariophyceae</taxon>
        <taxon>Bacillariophycidae</taxon>
        <taxon>Naviculales</taxon>
        <taxon>Naviculaceae</taxon>
        <taxon>Seminavis</taxon>
    </lineage>
</organism>
<dbReference type="InterPro" id="IPR006050">
    <property type="entry name" value="DNA_photolyase_N"/>
</dbReference>
<name>A0A9N8E2U2_9STRA</name>
<sequence length="552" mass="63114">MAAVLTNNAPAKHIDKDELPKWIMPERTRILSTVTTSFSSPTSQTGAVFYWMQRDMRTVDNWALLLAKHYAETSGLPLRVMYVMPPPPSTAASASGNLPPKVDDLPHYERHGKFLIGGMEQVHKELEEEKVPLHIVVPESRDAVGPAIDKIAADYKAKCIVCDFSPLRHFRQWNELQTVPLLDKRKIPFFQVDAHNVVPCWLASPKREVGARTLRSKINKLVHDFMDDFPAFAGNDHLSQEQVDKLQLDPFDRPAYERYLQLDDSVPECDWAAEPGFKGGMKKYQFFVEKGGLKQFADKRNDPTLPNICSDLSPWLNYGHVGFQTILMKVKKINKYATGTASFVEEGLIRKELSDNYVYYTPHEYDSLDAAAGWAKETLETHTADEREYLYTLQEFEEGRTHDALWNAAQLQVVREGRMHGFMRMYWAKKILEWTETPEIALRTAQYFNDKYALDGRDPNGFVGVSWSIFGLHDQGWKEREVFGKIRFMNFNGCKRKFKVDTFIGMYKGAAKNALEAEKTHGKAEEPAKKKAKAPANKKAKEPANKKRKTRA</sequence>
<evidence type="ECO:0000256" key="8">
    <source>
        <dbReference type="ARBA" id="ARBA00023125"/>
    </source>
</evidence>
<dbReference type="PANTHER" id="PTHR10211">
    <property type="entry name" value="DEOXYRIBODIPYRIMIDINE PHOTOLYASE"/>
    <property type="match status" value="1"/>
</dbReference>
<evidence type="ECO:0000313" key="15">
    <source>
        <dbReference type="EMBL" id="CAB9513453.1"/>
    </source>
</evidence>
<evidence type="ECO:0000256" key="1">
    <source>
        <dbReference type="ARBA" id="ARBA00001974"/>
    </source>
</evidence>
<dbReference type="Gene3D" id="1.25.40.80">
    <property type="match status" value="1"/>
</dbReference>
<dbReference type="InterPro" id="IPR036155">
    <property type="entry name" value="Crypto/Photolyase_N_sf"/>
</dbReference>
<keyword evidence="10" id="KW-0456">Lyase</keyword>
<evidence type="ECO:0000256" key="6">
    <source>
        <dbReference type="ARBA" id="ARBA00022763"/>
    </source>
</evidence>
<feature type="domain" description="Photolyase/cryptochrome alpha/beta" evidence="14">
    <location>
        <begin position="46"/>
        <end position="200"/>
    </location>
</feature>
<evidence type="ECO:0000256" key="7">
    <source>
        <dbReference type="ARBA" id="ARBA00022827"/>
    </source>
</evidence>
<keyword evidence="9" id="KW-0234">DNA repair</keyword>
<dbReference type="PANTHER" id="PTHR10211:SF0">
    <property type="entry name" value="DEOXYRIBODIPYRIMIDINE PHOTO-LYASE"/>
    <property type="match status" value="1"/>
</dbReference>
<keyword evidence="5" id="KW-0285">Flavoprotein</keyword>
<dbReference type="AlphaFoldDB" id="A0A9N8E2U2"/>